<evidence type="ECO:0000259" key="4">
    <source>
        <dbReference type="PROSITE" id="PS51517"/>
    </source>
</evidence>
<dbReference type="GO" id="GO:0003677">
    <property type="term" value="F:DNA binding"/>
    <property type="evidence" value="ECO:0007669"/>
    <property type="project" value="UniProtKB-KW"/>
</dbReference>
<evidence type="ECO:0000256" key="1">
    <source>
        <dbReference type="ARBA" id="ARBA00023125"/>
    </source>
</evidence>
<dbReference type="OrthoDB" id="4117572at2759"/>
<dbReference type="GO" id="GO:0045944">
    <property type="term" value="P:positive regulation of transcription by RNA polymerase II"/>
    <property type="evidence" value="ECO:0007669"/>
    <property type="project" value="TreeGrafter"/>
</dbReference>
<dbReference type="FunFam" id="2.60.40.1390:FF:000007">
    <property type="entry name" value="p53-like transcription factor"/>
    <property type="match status" value="1"/>
</dbReference>
<dbReference type="InterPro" id="IPR052605">
    <property type="entry name" value="Fungal_trans_regulator"/>
</dbReference>
<dbReference type="GO" id="GO:0000228">
    <property type="term" value="C:nuclear chromosome"/>
    <property type="evidence" value="ECO:0007669"/>
    <property type="project" value="TreeGrafter"/>
</dbReference>
<evidence type="ECO:0000256" key="2">
    <source>
        <dbReference type="PROSITE-ProRule" id="PRU00850"/>
    </source>
</evidence>
<dbReference type="AlphaFoldDB" id="A0A7C8I469"/>
<feature type="region of interest" description="Disordered" evidence="3">
    <location>
        <begin position="312"/>
        <end position="363"/>
    </location>
</feature>
<feature type="compositionally biased region" description="Polar residues" evidence="3">
    <location>
        <begin position="336"/>
        <end position="363"/>
    </location>
</feature>
<name>A0A7C8I469_9PLEO</name>
<reference evidence="5 6" key="1">
    <citation type="submission" date="2020-01" db="EMBL/GenBank/DDBJ databases">
        <authorList>
            <consortium name="DOE Joint Genome Institute"/>
            <person name="Haridas S."/>
            <person name="Albert R."/>
            <person name="Binder M."/>
            <person name="Bloem J."/>
            <person name="Labutti K."/>
            <person name="Salamov A."/>
            <person name="Andreopoulos B."/>
            <person name="Baker S.E."/>
            <person name="Barry K."/>
            <person name="Bills G."/>
            <person name="Bluhm B.H."/>
            <person name="Cannon C."/>
            <person name="Castanera R."/>
            <person name="Culley D.E."/>
            <person name="Daum C."/>
            <person name="Ezra D."/>
            <person name="Gonzalez J.B."/>
            <person name="Henrissat B."/>
            <person name="Kuo A."/>
            <person name="Liang C."/>
            <person name="Lipzen A."/>
            <person name="Lutzoni F."/>
            <person name="Magnuson J."/>
            <person name="Mondo S."/>
            <person name="Nolan M."/>
            <person name="Ohm R."/>
            <person name="Pangilinan J."/>
            <person name="Park H.-J.H."/>
            <person name="Ramirez L."/>
            <person name="Alfaro M."/>
            <person name="Sun H."/>
            <person name="Tritt A."/>
            <person name="Yoshinaga Y."/>
            <person name="Zwiers L.-H.L."/>
            <person name="Turgeon B.G."/>
            <person name="Goodwin S.B."/>
            <person name="Spatafora J.W."/>
            <person name="Crous P.W."/>
            <person name="Grigoriev I.V."/>
        </authorList>
    </citation>
    <scope>NUCLEOTIDE SEQUENCE [LARGE SCALE GENOMIC DNA]</scope>
    <source>
        <strain evidence="5 6">CBS 611.86</strain>
    </source>
</reference>
<feature type="compositionally biased region" description="Polar residues" evidence="3">
    <location>
        <begin position="418"/>
        <end position="443"/>
    </location>
</feature>
<dbReference type="GO" id="GO:0003700">
    <property type="term" value="F:DNA-binding transcription factor activity"/>
    <property type="evidence" value="ECO:0007669"/>
    <property type="project" value="UniProtKB-UniRule"/>
</dbReference>
<protein>
    <recommendedName>
        <fullName evidence="4">NDT80 domain-containing protein</fullName>
    </recommendedName>
</protein>
<feature type="region of interest" description="Disordered" evidence="3">
    <location>
        <begin position="400"/>
        <end position="471"/>
    </location>
</feature>
<dbReference type="GO" id="GO:0051321">
    <property type="term" value="P:meiotic cell cycle"/>
    <property type="evidence" value="ECO:0007669"/>
    <property type="project" value="TreeGrafter"/>
</dbReference>
<dbReference type="PANTHER" id="PTHR35144:SF1">
    <property type="entry name" value="PROTEIN PACG"/>
    <property type="match status" value="1"/>
</dbReference>
<comment type="caution">
    <text evidence="5">The sequence shown here is derived from an EMBL/GenBank/DDBJ whole genome shotgun (WGS) entry which is preliminary data.</text>
</comment>
<sequence length="535" mass="58936">MEASSFDTLTMASYLAAPMSLQGVPVDHHQLSAPLLPLDSRSAYEETFAGSEDAFAQHHIHPPPMKRFPSAYEDPFDVLSGYEQSIHPHEQHGAPESPSIERDNKLLSFSLPNVPYAMLDYAMRRVSISMSAQLHGMFFLAESPWASAGDVAAAPTELTCYRRNLFQITGSITLPRSLQFLMTEQGDQIPILAQELTISATESLEGNPVKIISVPWKTPASSTAIVEDKTEKEPPTYPLDLSTGQDMDSDYVNFPISWKRLQFRIATANNGRRKELQQHFVVRLKLTVTLATGMKVPVCEVHSGAIIVRGRSPRNFQSRKDLPISGGGGSARKASHQQQQPTRTSTTDTHQTNHSNVQSNHSATSKAMDVLQLPFDFNPNDIAVSPDFLDWKVPVTGGAMTAIPPDPPSAHMPPMTPYAQSTPEISRNAPPQRSSMAPVSLSLTDDEPKKAPSPGEQARKRGTPARPPSFSLNLISSPDESADLLYEYFPLGLDDWMPPVDAVYRPHVVHHTNLPQDPKALAVKSKSKRYFSDVF</sequence>
<feature type="DNA-binding region" description="NDT80" evidence="2">
    <location>
        <begin position="86"/>
        <end position="320"/>
    </location>
</feature>
<evidence type="ECO:0000313" key="5">
    <source>
        <dbReference type="EMBL" id="KAF2867571.1"/>
    </source>
</evidence>
<dbReference type="InterPro" id="IPR024061">
    <property type="entry name" value="NDT80_DNA-bd_dom"/>
</dbReference>
<dbReference type="Proteomes" id="UP000481861">
    <property type="component" value="Unassembled WGS sequence"/>
</dbReference>
<proteinExistence type="predicted"/>
<dbReference type="Gene3D" id="2.60.40.1390">
    <property type="entry name" value="NDT80 DNA-binding domain"/>
    <property type="match status" value="1"/>
</dbReference>
<gene>
    <name evidence="5" type="ORF">BDV95DRAFT_610485</name>
</gene>
<feature type="domain" description="NDT80" evidence="4">
    <location>
        <begin position="86"/>
        <end position="320"/>
    </location>
</feature>
<accession>A0A7C8I469</accession>
<keyword evidence="1 2" id="KW-0238">DNA-binding</keyword>
<feature type="compositionally biased region" description="Pro residues" evidence="3">
    <location>
        <begin position="404"/>
        <end position="416"/>
    </location>
</feature>
<keyword evidence="6" id="KW-1185">Reference proteome</keyword>
<dbReference type="Pfam" id="PF05224">
    <property type="entry name" value="NDT80_PhoG"/>
    <property type="match status" value="1"/>
</dbReference>
<dbReference type="InterPro" id="IPR008967">
    <property type="entry name" value="p53-like_TF_DNA-bd_sf"/>
</dbReference>
<dbReference type="SUPFAM" id="SSF49417">
    <property type="entry name" value="p53-like transcription factors"/>
    <property type="match status" value="1"/>
</dbReference>
<dbReference type="InterPro" id="IPR037141">
    <property type="entry name" value="NDT80_DNA-bd_dom_sf"/>
</dbReference>
<evidence type="ECO:0000313" key="6">
    <source>
        <dbReference type="Proteomes" id="UP000481861"/>
    </source>
</evidence>
<feature type="region of interest" description="Disordered" evidence="3">
    <location>
        <begin position="223"/>
        <end position="242"/>
    </location>
</feature>
<evidence type="ECO:0000256" key="3">
    <source>
        <dbReference type="SAM" id="MobiDB-lite"/>
    </source>
</evidence>
<dbReference type="PANTHER" id="PTHR35144">
    <property type="entry name" value="MEIOSIS-SPECIFIC TRANSCRIPTION FACTOR NDT80"/>
    <property type="match status" value="1"/>
</dbReference>
<dbReference type="EMBL" id="JAADJZ010000022">
    <property type="protein sequence ID" value="KAF2867571.1"/>
    <property type="molecule type" value="Genomic_DNA"/>
</dbReference>
<organism evidence="5 6">
    <name type="scientific">Massariosphaeria phaeospora</name>
    <dbReference type="NCBI Taxonomy" id="100035"/>
    <lineage>
        <taxon>Eukaryota</taxon>
        <taxon>Fungi</taxon>
        <taxon>Dikarya</taxon>
        <taxon>Ascomycota</taxon>
        <taxon>Pezizomycotina</taxon>
        <taxon>Dothideomycetes</taxon>
        <taxon>Pleosporomycetidae</taxon>
        <taxon>Pleosporales</taxon>
        <taxon>Pleosporales incertae sedis</taxon>
        <taxon>Massariosphaeria</taxon>
    </lineage>
</organism>
<dbReference type="PROSITE" id="PS51517">
    <property type="entry name" value="NDT80"/>
    <property type="match status" value="1"/>
</dbReference>